<evidence type="ECO:0000313" key="2">
    <source>
        <dbReference type="Proteomes" id="UP000815325"/>
    </source>
</evidence>
<keyword evidence="2" id="KW-1185">Reference proteome</keyword>
<evidence type="ECO:0000313" key="1">
    <source>
        <dbReference type="EMBL" id="KAF5834894.1"/>
    </source>
</evidence>
<name>A0ABQ7GK03_DUNSA</name>
<reference evidence="1" key="1">
    <citation type="submission" date="2017-08" db="EMBL/GenBank/DDBJ databases">
        <authorList>
            <person name="Polle J.E."/>
            <person name="Barry K."/>
            <person name="Cushman J."/>
            <person name="Schmutz J."/>
            <person name="Tran D."/>
            <person name="Hathwaick L.T."/>
            <person name="Yim W.C."/>
            <person name="Jenkins J."/>
            <person name="Mckie-Krisberg Z.M."/>
            <person name="Prochnik S."/>
            <person name="Lindquist E."/>
            <person name="Dockter R.B."/>
            <person name="Adam C."/>
            <person name="Molina H."/>
            <person name="Bunkerborg J."/>
            <person name="Jin E."/>
            <person name="Buchheim M."/>
            <person name="Magnuson J."/>
        </authorList>
    </citation>
    <scope>NUCLEOTIDE SEQUENCE</scope>
    <source>
        <strain evidence="1">CCAP 19/18</strain>
    </source>
</reference>
<dbReference type="Proteomes" id="UP000815325">
    <property type="component" value="Unassembled WGS sequence"/>
</dbReference>
<protein>
    <submittedName>
        <fullName evidence="1">Uncharacterized protein</fullName>
    </submittedName>
</protein>
<comment type="caution">
    <text evidence="1">The sequence shown here is derived from an EMBL/GenBank/DDBJ whole genome shotgun (WGS) entry which is preliminary data.</text>
</comment>
<feature type="non-terminal residue" evidence="1">
    <location>
        <position position="96"/>
    </location>
</feature>
<organism evidence="1 2">
    <name type="scientific">Dunaliella salina</name>
    <name type="common">Green alga</name>
    <name type="synonym">Protococcus salinus</name>
    <dbReference type="NCBI Taxonomy" id="3046"/>
    <lineage>
        <taxon>Eukaryota</taxon>
        <taxon>Viridiplantae</taxon>
        <taxon>Chlorophyta</taxon>
        <taxon>core chlorophytes</taxon>
        <taxon>Chlorophyceae</taxon>
        <taxon>CS clade</taxon>
        <taxon>Chlamydomonadales</taxon>
        <taxon>Dunaliellaceae</taxon>
        <taxon>Dunaliella</taxon>
    </lineage>
</organism>
<sequence length="96" mass="11383">MLSCLLQLFISFNPNHAYIYTEAMQLLGMICLVQSKHFTFHCPFQYTWQQCLKLMDGYLGAVQLRRPFFLWSVSYYCLKKVEHAEHTQAHSCEHAF</sequence>
<gene>
    <name evidence="1" type="ORF">DUNSADRAFT_8165</name>
</gene>
<proteinExistence type="predicted"/>
<accession>A0ABQ7GK03</accession>
<dbReference type="EMBL" id="MU069732">
    <property type="protein sequence ID" value="KAF5834894.1"/>
    <property type="molecule type" value="Genomic_DNA"/>
</dbReference>